<feature type="transmembrane region" description="Helical" evidence="1">
    <location>
        <begin position="21"/>
        <end position="42"/>
    </location>
</feature>
<evidence type="ECO:0000256" key="1">
    <source>
        <dbReference type="SAM" id="Phobius"/>
    </source>
</evidence>
<accession>A0ABQ9GDG9</accession>
<keyword evidence="1" id="KW-0472">Membrane</keyword>
<gene>
    <name evidence="2" type="ORF">PR048_029482</name>
</gene>
<keyword evidence="1" id="KW-0812">Transmembrane</keyword>
<evidence type="ECO:0000313" key="2">
    <source>
        <dbReference type="EMBL" id="KAJ8870460.1"/>
    </source>
</evidence>
<comment type="caution">
    <text evidence="2">The sequence shown here is derived from an EMBL/GenBank/DDBJ whole genome shotgun (WGS) entry which is preliminary data.</text>
</comment>
<reference evidence="2 3" key="1">
    <citation type="submission" date="2023-02" db="EMBL/GenBank/DDBJ databases">
        <title>LHISI_Scaffold_Assembly.</title>
        <authorList>
            <person name="Stuart O.P."/>
            <person name="Cleave R."/>
            <person name="Magrath M.J.L."/>
            <person name="Mikheyev A.S."/>
        </authorList>
    </citation>
    <scope>NUCLEOTIDE SEQUENCE [LARGE SCALE GENOMIC DNA]</scope>
    <source>
        <strain evidence="2">Daus_M_001</strain>
        <tissue evidence="2">Leg muscle</tissue>
    </source>
</reference>
<keyword evidence="3" id="KW-1185">Reference proteome</keyword>
<protein>
    <submittedName>
        <fullName evidence="2">Uncharacterized protein</fullName>
    </submittedName>
</protein>
<name>A0ABQ9GDG9_9NEOP</name>
<dbReference type="EMBL" id="JARBHB010000013">
    <property type="protein sequence ID" value="KAJ8870460.1"/>
    <property type="molecule type" value="Genomic_DNA"/>
</dbReference>
<evidence type="ECO:0000313" key="3">
    <source>
        <dbReference type="Proteomes" id="UP001159363"/>
    </source>
</evidence>
<dbReference type="Proteomes" id="UP001159363">
    <property type="component" value="Chromosome 12"/>
</dbReference>
<keyword evidence="1" id="KW-1133">Transmembrane helix</keyword>
<proteinExistence type="predicted"/>
<organism evidence="2 3">
    <name type="scientific">Dryococelus australis</name>
    <dbReference type="NCBI Taxonomy" id="614101"/>
    <lineage>
        <taxon>Eukaryota</taxon>
        <taxon>Metazoa</taxon>
        <taxon>Ecdysozoa</taxon>
        <taxon>Arthropoda</taxon>
        <taxon>Hexapoda</taxon>
        <taxon>Insecta</taxon>
        <taxon>Pterygota</taxon>
        <taxon>Neoptera</taxon>
        <taxon>Polyneoptera</taxon>
        <taxon>Phasmatodea</taxon>
        <taxon>Verophasmatodea</taxon>
        <taxon>Anareolatae</taxon>
        <taxon>Phasmatidae</taxon>
        <taxon>Eurycanthinae</taxon>
        <taxon>Dryococelus</taxon>
    </lineage>
</organism>
<sequence length="343" mass="38114">MIWFQQQSIPMSLRKQLTRKYVLRSWHALSCFVFPGLPAALWPAGSVMAEFEEAASRVTSHEDHPVSWLLFVDPCTGAAVVERVDCSPPTEANPGSIPDQGVAPGFLQVGIVADDAAGRRVFSGDLTFPPPLLPGAYPFSLHFTLISSQDLVVESRPNRSEPTCRRSDFDLLRITHAVSNHYQRLYKIVIHRYAAEILMAIAGLRVCTDHTTHLYYLGEPGSIPPLLPNLLRACRSVCPSKYAHVIFVKWPRWCGAPGFSHVGIRAARCRWSAGFLVGWYRVSPAFAHSGAASYSPRFTFIVSQDLVVMVEVKQLPVEHCTLLYNVENSLKSSTGTIQIVRKV</sequence>